<dbReference type="GO" id="GO:0030001">
    <property type="term" value="P:metal ion transport"/>
    <property type="evidence" value="ECO:0007669"/>
    <property type="project" value="InterPro"/>
</dbReference>
<dbReference type="Gene3D" id="3.40.50.1980">
    <property type="entry name" value="Nitrogenase molybdenum iron protein domain"/>
    <property type="match status" value="2"/>
</dbReference>
<evidence type="ECO:0000256" key="4">
    <source>
        <dbReference type="RuleBase" id="RU003512"/>
    </source>
</evidence>
<dbReference type="GO" id="GO:0007155">
    <property type="term" value="P:cell adhesion"/>
    <property type="evidence" value="ECO:0007669"/>
    <property type="project" value="InterPro"/>
</dbReference>
<feature type="chain" id="PRO_5038443212" evidence="6">
    <location>
        <begin position="22"/>
        <end position="408"/>
    </location>
</feature>
<evidence type="ECO:0000256" key="2">
    <source>
        <dbReference type="ARBA" id="ARBA00022448"/>
    </source>
</evidence>
<evidence type="ECO:0000256" key="5">
    <source>
        <dbReference type="SAM" id="Coils"/>
    </source>
</evidence>
<dbReference type="InterPro" id="IPR050492">
    <property type="entry name" value="Bact_metal-bind_prot9"/>
</dbReference>
<evidence type="ECO:0000256" key="3">
    <source>
        <dbReference type="ARBA" id="ARBA00022729"/>
    </source>
</evidence>
<evidence type="ECO:0000256" key="6">
    <source>
        <dbReference type="SAM" id="SignalP"/>
    </source>
</evidence>
<accession>A0A1G8YX03</accession>
<dbReference type="SUPFAM" id="SSF53807">
    <property type="entry name" value="Helical backbone' metal receptor"/>
    <property type="match status" value="1"/>
</dbReference>
<dbReference type="AlphaFoldDB" id="A0A1G8YX03"/>
<evidence type="ECO:0000313" key="8">
    <source>
        <dbReference type="Proteomes" id="UP000199433"/>
    </source>
</evidence>
<feature type="coiled-coil region" evidence="5">
    <location>
        <begin position="267"/>
        <end position="298"/>
    </location>
</feature>
<dbReference type="GO" id="GO:0046872">
    <property type="term" value="F:metal ion binding"/>
    <property type="evidence" value="ECO:0007669"/>
    <property type="project" value="InterPro"/>
</dbReference>
<protein>
    <submittedName>
        <fullName evidence="7">Zinc transport system substrate-binding protein</fullName>
    </submittedName>
</protein>
<keyword evidence="8" id="KW-1185">Reference proteome</keyword>
<keyword evidence="2 4" id="KW-0813">Transport</keyword>
<keyword evidence="5" id="KW-0175">Coiled coil</keyword>
<proteinExistence type="inferred from homology"/>
<dbReference type="PANTHER" id="PTHR42953:SF3">
    <property type="entry name" value="HIGH-AFFINITY ZINC UPTAKE SYSTEM PROTEIN ZNUA"/>
    <property type="match status" value="1"/>
</dbReference>
<dbReference type="PANTHER" id="PTHR42953">
    <property type="entry name" value="HIGH-AFFINITY ZINC UPTAKE SYSTEM PROTEIN ZNUA-RELATED"/>
    <property type="match status" value="1"/>
</dbReference>
<dbReference type="EMBL" id="FNFK01000011">
    <property type="protein sequence ID" value="SDK06575.1"/>
    <property type="molecule type" value="Genomic_DNA"/>
</dbReference>
<keyword evidence="3 6" id="KW-0732">Signal</keyword>
<organism evidence="7 8">
    <name type="scientific">Alkalibacterium thalassium</name>
    <dbReference type="NCBI Taxonomy" id="426701"/>
    <lineage>
        <taxon>Bacteria</taxon>
        <taxon>Bacillati</taxon>
        <taxon>Bacillota</taxon>
        <taxon>Bacilli</taxon>
        <taxon>Lactobacillales</taxon>
        <taxon>Carnobacteriaceae</taxon>
        <taxon>Alkalibacterium</taxon>
    </lineage>
</organism>
<comment type="similarity">
    <text evidence="1 4">Belongs to the bacterial solute-binding protein 9 family.</text>
</comment>
<reference evidence="8" key="1">
    <citation type="submission" date="2016-10" db="EMBL/GenBank/DDBJ databases">
        <authorList>
            <person name="Varghese N."/>
            <person name="Submissions S."/>
        </authorList>
    </citation>
    <scope>NUCLEOTIDE SEQUENCE [LARGE SCALE GENOMIC DNA]</scope>
    <source>
        <strain evidence="8">DSM 19181</strain>
    </source>
</reference>
<name>A0A1G8YX03_9LACT</name>
<dbReference type="RefSeq" id="WP_091265905.1">
    <property type="nucleotide sequence ID" value="NZ_FNFK01000011.1"/>
</dbReference>
<dbReference type="PRINTS" id="PR00690">
    <property type="entry name" value="ADHESNFAMILY"/>
</dbReference>
<dbReference type="STRING" id="426701.SAMN04488098_101128"/>
<dbReference type="Proteomes" id="UP000199433">
    <property type="component" value="Unassembled WGS sequence"/>
</dbReference>
<dbReference type="Pfam" id="PF01297">
    <property type="entry name" value="ZnuA"/>
    <property type="match status" value="1"/>
</dbReference>
<dbReference type="OrthoDB" id="9810636at2"/>
<feature type="signal peptide" evidence="6">
    <location>
        <begin position="1"/>
        <end position="21"/>
    </location>
</feature>
<sequence>MINKKMYGLLPLILAILGLSACTPENSEQTSDDNLSIVTSFYPVYEFTQQVAGEHADISLMVGGGADPHSYEPSARDIAGINNADLFIYTSEEMEFWVPSLLNSIENEELEVVRTADALGTERHYDSPASSGNETDFSAEPVANLPEDVQIIGLAGHYHSGDTVTLMAQYEQAEDWQWYVMEKEGQWEQVDNLTSDRFEYQIEREDILVQAVATDGDGNELAQSEVAHVHIDDHKEEDPHIWLDPVLAQDQVLLIMEALIEADPVNAESYQENADQFINELSALHEDYLEAFEGAENRTFVVQHQAFGYLAARYDLDQIAIGGLSTEVEPSPSRIAEINQLVNEYDVPVIYYQQGANSAIAQTVANETGTETAVLHDLETLSEELQAEGLGYVEAMRENLEALKQSIN</sequence>
<gene>
    <name evidence="7" type="ORF">SAMN04488098_101128</name>
</gene>
<dbReference type="InterPro" id="IPR006127">
    <property type="entry name" value="ZnuA-like"/>
</dbReference>
<evidence type="ECO:0000256" key="1">
    <source>
        <dbReference type="ARBA" id="ARBA00011028"/>
    </source>
</evidence>
<dbReference type="PROSITE" id="PS51257">
    <property type="entry name" value="PROKAR_LIPOPROTEIN"/>
    <property type="match status" value="1"/>
</dbReference>
<evidence type="ECO:0000313" key="7">
    <source>
        <dbReference type="EMBL" id="SDK06575.1"/>
    </source>
</evidence>
<dbReference type="InterPro" id="IPR006128">
    <property type="entry name" value="Lipoprotein_PsaA-like"/>
</dbReference>